<evidence type="ECO:0000313" key="1">
    <source>
        <dbReference type="EMBL" id="CDW41438.1"/>
    </source>
</evidence>
<proteinExistence type="predicted"/>
<dbReference type="AlphaFoldDB" id="A0A0K2UT47"/>
<sequence length="86" mass="9922">TPNATVKTKKFNQKTKFSGLVRRGTVGQGSHFPSTFHLFKLWSTFQLKSTPLRRHLQEKSFTDSSLSNVCDYKTRKLHISHDTNIQ</sequence>
<accession>A0A0K2UT47</accession>
<dbReference type="EMBL" id="HACA01024077">
    <property type="protein sequence ID" value="CDW41438.1"/>
    <property type="molecule type" value="Transcribed_RNA"/>
</dbReference>
<reference evidence="1" key="1">
    <citation type="submission" date="2014-05" db="EMBL/GenBank/DDBJ databases">
        <authorList>
            <person name="Chronopoulou M."/>
        </authorList>
    </citation>
    <scope>NUCLEOTIDE SEQUENCE</scope>
    <source>
        <tissue evidence="1">Whole organism</tissue>
    </source>
</reference>
<protein>
    <submittedName>
        <fullName evidence="1">Uncharacterized protein</fullName>
    </submittedName>
</protein>
<organism evidence="1">
    <name type="scientific">Lepeophtheirus salmonis</name>
    <name type="common">Salmon louse</name>
    <name type="synonym">Caligus salmonis</name>
    <dbReference type="NCBI Taxonomy" id="72036"/>
    <lineage>
        <taxon>Eukaryota</taxon>
        <taxon>Metazoa</taxon>
        <taxon>Ecdysozoa</taxon>
        <taxon>Arthropoda</taxon>
        <taxon>Crustacea</taxon>
        <taxon>Multicrustacea</taxon>
        <taxon>Hexanauplia</taxon>
        <taxon>Copepoda</taxon>
        <taxon>Siphonostomatoida</taxon>
        <taxon>Caligidae</taxon>
        <taxon>Lepeophtheirus</taxon>
    </lineage>
</organism>
<feature type="non-terminal residue" evidence="1">
    <location>
        <position position="1"/>
    </location>
</feature>
<name>A0A0K2UT47_LEPSM</name>